<proteinExistence type="inferred from homology"/>
<dbReference type="RefSeq" id="WP_172778337.1">
    <property type="nucleotide sequence ID" value="NZ_CAXTQT010000068.1"/>
</dbReference>
<evidence type="ECO:0000256" key="6">
    <source>
        <dbReference type="PROSITE-ProRule" id="PRU01016"/>
    </source>
</evidence>
<dbReference type="EMBL" id="WCZM01000023">
    <property type="protein sequence ID" value="KAB3567460.1"/>
    <property type="molecule type" value="Genomic_DNA"/>
</dbReference>
<reference evidence="9 10" key="1">
    <citation type="journal article" date="2019" name="Nat. Med.">
        <title>A library of human gut bacterial isolates paired with longitudinal multiomics data enables mechanistic microbiome research.</title>
        <authorList>
            <person name="Poyet M."/>
            <person name="Groussin M."/>
            <person name="Gibbons S.M."/>
            <person name="Avila-Pacheco J."/>
            <person name="Jiang X."/>
            <person name="Kearney S.M."/>
            <person name="Perrotta A.R."/>
            <person name="Berdy B."/>
            <person name="Zhao S."/>
            <person name="Lieberman T.D."/>
            <person name="Swanson P.K."/>
            <person name="Smith M."/>
            <person name="Roesemann S."/>
            <person name="Alexander J.E."/>
            <person name="Rich S.A."/>
            <person name="Livny J."/>
            <person name="Vlamakis H."/>
            <person name="Clish C."/>
            <person name="Bullock K."/>
            <person name="Deik A."/>
            <person name="Scott J."/>
            <person name="Pierce K.A."/>
            <person name="Xavier R.J."/>
            <person name="Alm E.J."/>
        </authorList>
    </citation>
    <scope>NUCLEOTIDE SEQUENCE [LARGE SCALE GENOMIC DNA]</scope>
    <source>
        <strain evidence="9 10">BIOML-A73</strain>
    </source>
</reference>
<dbReference type="PROSITE" id="PS00094">
    <property type="entry name" value="C5_MTASE_1"/>
    <property type="match status" value="1"/>
</dbReference>
<dbReference type="InterPro" id="IPR050750">
    <property type="entry name" value="C5-MTase"/>
</dbReference>
<dbReference type="InterPro" id="IPR029063">
    <property type="entry name" value="SAM-dependent_MTases_sf"/>
</dbReference>
<evidence type="ECO:0000256" key="8">
    <source>
        <dbReference type="RuleBase" id="RU000417"/>
    </source>
</evidence>
<name>A0A6I0G8H4_PHOVU</name>
<evidence type="ECO:0000256" key="2">
    <source>
        <dbReference type="ARBA" id="ARBA00022679"/>
    </source>
</evidence>
<sequence>MKQSKLTHGSLFSGIEGFGLGAAFAGIKTLWSCEYEEYQASIIKKNFGEDHEINRDIRTYSNPTFVDIISGGFPCQDISVAGKGVGIVGERSGLWAEMYRVIREVIPRYIIIENSPMLLIRGFERVLCNLSEIGYDAEWQCLSGTDFGIQQGRERLYCIAYSRENNSSRCSQGSVFRKPYLSGQHTRIYPGWRTRQSIPAPRFAGKHNELPDRVDRTECIGNAVQPIIAHYLFECIKEFDRQLEQTVGENE</sequence>
<comment type="caution">
    <text evidence="9">The sequence shown here is derived from an EMBL/GenBank/DDBJ whole genome shotgun (WGS) entry which is preliminary data.</text>
</comment>
<protein>
    <recommendedName>
        <fullName evidence="8">Cytosine-specific methyltransferase</fullName>
        <ecNumber evidence="8">2.1.1.37</ecNumber>
    </recommendedName>
</protein>
<dbReference type="GO" id="GO:0032259">
    <property type="term" value="P:methylation"/>
    <property type="evidence" value="ECO:0007669"/>
    <property type="project" value="UniProtKB-KW"/>
</dbReference>
<evidence type="ECO:0000256" key="3">
    <source>
        <dbReference type="ARBA" id="ARBA00022691"/>
    </source>
</evidence>
<dbReference type="EC" id="2.1.1.37" evidence="8"/>
<accession>A0A6I0G8H4</accession>
<organism evidence="9 10">
    <name type="scientific">Phocaeicola vulgatus</name>
    <name type="common">Bacteroides vulgatus</name>
    <dbReference type="NCBI Taxonomy" id="821"/>
    <lineage>
        <taxon>Bacteria</taxon>
        <taxon>Pseudomonadati</taxon>
        <taxon>Bacteroidota</taxon>
        <taxon>Bacteroidia</taxon>
        <taxon>Bacteroidales</taxon>
        <taxon>Bacteroidaceae</taxon>
        <taxon>Phocaeicola</taxon>
    </lineage>
</organism>
<dbReference type="SUPFAM" id="SSF53335">
    <property type="entry name" value="S-adenosyl-L-methionine-dependent methyltransferases"/>
    <property type="match status" value="1"/>
</dbReference>
<dbReference type="GO" id="GO:0009307">
    <property type="term" value="P:DNA restriction-modification system"/>
    <property type="evidence" value="ECO:0007669"/>
    <property type="project" value="UniProtKB-KW"/>
</dbReference>
<evidence type="ECO:0000256" key="7">
    <source>
        <dbReference type="RuleBase" id="RU000416"/>
    </source>
</evidence>
<comment type="catalytic activity">
    <reaction evidence="5 8">
        <text>a 2'-deoxycytidine in DNA + S-adenosyl-L-methionine = a 5-methyl-2'-deoxycytidine in DNA + S-adenosyl-L-homocysteine + H(+)</text>
        <dbReference type="Rhea" id="RHEA:13681"/>
        <dbReference type="Rhea" id="RHEA-COMP:11369"/>
        <dbReference type="Rhea" id="RHEA-COMP:11370"/>
        <dbReference type="ChEBI" id="CHEBI:15378"/>
        <dbReference type="ChEBI" id="CHEBI:57856"/>
        <dbReference type="ChEBI" id="CHEBI:59789"/>
        <dbReference type="ChEBI" id="CHEBI:85452"/>
        <dbReference type="ChEBI" id="CHEBI:85454"/>
        <dbReference type="EC" id="2.1.1.37"/>
    </reaction>
</comment>
<dbReference type="PANTHER" id="PTHR46098:SF1">
    <property type="entry name" value="TRNA (CYTOSINE(38)-C(5))-METHYLTRANSFERASE"/>
    <property type="match status" value="1"/>
</dbReference>
<dbReference type="PANTHER" id="PTHR46098">
    <property type="entry name" value="TRNA (CYTOSINE(38)-C(5))-METHYLTRANSFERASE"/>
    <property type="match status" value="1"/>
</dbReference>
<evidence type="ECO:0000313" key="9">
    <source>
        <dbReference type="EMBL" id="KAB3567460.1"/>
    </source>
</evidence>
<comment type="similarity">
    <text evidence="6 7">Belongs to the class I-like SAM-binding methyltransferase superfamily. C5-methyltransferase family.</text>
</comment>
<dbReference type="AlphaFoldDB" id="A0A6I0G8H4"/>
<evidence type="ECO:0000256" key="1">
    <source>
        <dbReference type="ARBA" id="ARBA00022603"/>
    </source>
</evidence>
<dbReference type="InterPro" id="IPR001525">
    <property type="entry name" value="C5_MeTfrase"/>
</dbReference>
<dbReference type="PRINTS" id="PR00105">
    <property type="entry name" value="C5METTRFRASE"/>
</dbReference>
<keyword evidence="1 6" id="KW-0489">Methyltransferase</keyword>
<gene>
    <name evidence="9" type="ORF">GAY01_15250</name>
</gene>
<dbReference type="NCBIfam" id="TIGR00675">
    <property type="entry name" value="dcm"/>
    <property type="match status" value="1"/>
</dbReference>
<dbReference type="InterPro" id="IPR018117">
    <property type="entry name" value="C5_DNA_meth_AS"/>
</dbReference>
<feature type="active site" evidence="6">
    <location>
        <position position="75"/>
    </location>
</feature>
<evidence type="ECO:0000256" key="4">
    <source>
        <dbReference type="ARBA" id="ARBA00022747"/>
    </source>
</evidence>
<keyword evidence="3 6" id="KW-0949">S-adenosyl-L-methionine</keyword>
<dbReference type="GO" id="GO:0003886">
    <property type="term" value="F:DNA (cytosine-5-)-methyltransferase activity"/>
    <property type="evidence" value="ECO:0007669"/>
    <property type="project" value="UniProtKB-EC"/>
</dbReference>
<keyword evidence="2 6" id="KW-0808">Transferase</keyword>
<evidence type="ECO:0000313" key="10">
    <source>
        <dbReference type="Proteomes" id="UP000433382"/>
    </source>
</evidence>
<evidence type="ECO:0000256" key="5">
    <source>
        <dbReference type="ARBA" id="ARBA00047422"/>
    </source>
</evidence>
<keyword evidence="4" id="KW-0680">Restriction system</keyword>
<dbReference type="PROSITE" id="PS51679">
    <property type="entry name" value="SAM_MT_C5"/>
    <property type="match status" value="1"/>
</dbReference>
<dbReference type="Proteomes" id="UP000433382">
    <property type="component" value="Unassembled WGS sequence"/>
</dbReference>
<dbReference type="Gene3D" id="3.40.50.150">
    <property type="entry name" value="Vaccinia Virus protein VP39"/>
    <property type="match status" value="1"/>
</dbReference>
<dbReference type="Pfam" id="PF00145">
    <property type="entry name" value="DNA_methylase"/>
    <property type="match status" value="1"/>
</dbReference>